<dbReference type="InterPro" id="IPR036621">
    <property type="entry name" value="Anticodon-bd_dom_sf"/>
</dbReference>
<proteinExistence type="inferred from homology"/>
<gene>
    <name evidence="5" type="primary">hisS</name>
    <name evidence="8" type="ORF">CO030_04595</name>
</gene>
<dbReference type="GO" id="GO:0005737">
    <property type="term" value="C:cytoplasm"/>
    <property type="evidence" value="ECO:0007669"/>
    <property type="project" value="UniProtKB-SubCell"/>
</dbReference>
<dbReference type="CDD" id="cd00773">
    <property type="entry name" value="HisRS-like_core"/>
    <property type="match status" value="1"/>
</dbReference>
<dbReference type="EMBL" id="PFRH01000143">
    <property type="protein sequence ID" value="PJC52103.1"/>
    <property type="molecule type" value="Genomic_DNA"/>
</dbReference>
<comment type="caution">
    <text evidence="8">The sequence shown here is derived from an EMBL/GenBank/DDBJ whole genome shotgun (WGS) entry which is preliminary data.</text>
</comment>
<name>A0A2M8F8P0_9BACT</name>
<evidence type="ECO:0000313" key="9">
    <source>
        <dbReference type="Proteomes" id="UP000231456"/>
    </source>
</evidence>
<evidence type="ECO:0000256" key="2">
    <source>
        <dbReference type="ARBA" id="ARBA00022741"/>
    </source>
</evidence>
<comment type="catalytic activity">
    <reaction evidence="4 5">
        <text>tRNA(His) + L-histidine + ATP = L-histidyl-tRNA(His) + AMP + diphosphate + H(+)</text>
        <dbReference type="Rhea" id="RHEA:17313"/>
        <dbReference type="Rhea" id="RHEA-COMP:9665"/>
        <dbReference type="Rhea" id="RHEA-COMP:9689"/>
        <dbReference type="ChEBI" id="CHEBI:15378"/>
        <dbReference type="ChEBI" id="CHEBI:30616"/>
        <dbReference type="ChEBI" id="CHEBI:33019"/>
        <dbReference type="ChEBI" id="CHEBI:57595"/>
        <dbReference type="ChEBI" id="CHEBI:78442"/>
        <dbReference type="ChEBI" id="CHEBI:78527"/>
        <dbReference type="ChEBI" id="CHEBI:456215"/>
        <dbReference type="EC" id="6.1.1.21"/>
    </reaction>
</comment>
<dbReference type="Gene3D" id="3.30.930.10">
    <property type="entry name" value="Bira Bifunctional Protein, Domain 2"/>
    <property type="match status" value="1"/>
</dbReference>
<dbReference type="GO" id="GO:0006427">
    <property type="term" value="P:histidyl-tRNA aminoacylation"/>
    <property type="evidence" value="ECO:0007669"/>
    <property type="project" value="UniProtKB-UniRule"/>
</dbReference>
<protein>
    <recommendedName>
        <fullName evidence="5">Histidine--tRNA ligase</fullName>
        <ecNumber evidence="5">6.1.1.21</ecNumber>
    </recommendedName>
    <alternativeName>
        <fullName evidence="5">Histidyl-tRNA synthetase</fullName>
        <shortName evidence="5">HisRS</shortName>
    </alternativeName>
</protein>
<dbReference type="SUPFAM" id="SSF52954">
    <property type="entry name" value="Class II aaRS ABD-related"/>
    <property type="match status" value="1"/>
</dbReference>
<accession>A0A2M8F8P0</accession>
<dbReference type="InterPro" id="IPR041715">
    <property type="entry name" value="HisRS-like_core"/>
</dbReference>
<dbReference type="NCBIfam" id="TIGR00442">
    <property type="entry name" value="hisS"/>
    <property type="match status" value="1"/>
</dbReference>
<evidence type="ECO:0000313" key="8">
    <source>
        <dbReference type="EMBL" id="PJC52103.1"/>
    </source>
</evidence>
<dbReference type="InterPro" id="IPR004154">
    <property type="entry name" value="Anticodon-bd"/>
</dbReference>
<organism evidence="8 9">
    <name type="scientific">Candidatus Magasanikbacteria bacterium CG_4_9_14_0_2_um_filter_42_11</name>
    <dbReference type="NCBI Taxonomy" id="1974643"/>
    <lineage>
        <taxon>Bacteria</taxon>
        <taxon>Candidatus Magasanikiibacteriota</taxon>
    </lineage>
</organism>
<dbReference type="Proteomes" id="UP000231456">
    <property type="component" value="Unassembled WGS sequence"/>
</dbReference>
<keyword evidence="5" id="KW-0067">ATP-binding</keyword>
<feature type="compositionally biased region" description="Basic residues" evidence="6">
    <location>
        <begin position="24"/>
        <end position="59"/>
    </location>
</feature>
<reference evidence="9" key="1">
    <citation type="submission" date="2017-09" db="EMBL/GenBank/DDBJ databases">
        <title>Depth-based differentiation of microbial function through sediment-hosted aquifers and enrichment of novel symbionts in the deep terrestrial subsurface.</title>
        <authorList>
            <person name="Probst A.J."/>
            <person name="Ladd B."/>
            <person name="Jarett J.K."/>
            <person name="Geller-Mcgrath D.E."/>
            <person name="Sieber C.M.K."/>
            <person name="Emerson J.B."/>
            <person name="Anantharaman K."/>
            <person name="Thomas B.C."/>
            <person name="Malmstrom R."/>
            <person name="Stieglmeier M."/>
            <person name="Klingl A."/>
            <person name="Woyke T."/>
            <person name="Ryan C.M."/>
            <person name="Banfield J.F."/>
        </authorList>
    </citation>
    <scope>NUCLEOTIDE SEQUENCE [LARGE SCALE GENOMIC DNA]</scope>
</reference>
<dbReference type="Pfam" id="PF13393">
    <property type="entry name" value="tRNA-synt_His"/>
    <property type="match status" value="1"/>
</dbReference>
<keyword evidence="5 8" id="KW-0436">Ligase</keyword>
<evidence type="ECO:0000256" key="5">
    <source>
        <dbReference type="HAMAP-Rule" id="MF_00127"/>
    </source>
</evidence>
<dbReference type="PANTHER" id="PTHR43707:SF1">
    <property type="entry name" value="HISTIDINE--TRNA LIGASE, MITOCHONDRIAL-RELATED"/>
    <property type="match status" value="1"/>
</dbReference>
<dbReference type="InterPro" id="IPR045864">
    <property type="entry name" value="aa-tRNA-synth_II/BPL/LPL"/>
</dbReference>
<evidence type="ECO:0000256" key="6">
    <source>
        <dbReference type="SAM" id="MobiDB-lite"/>
    </source>
</evidence>
<dbReference type="HAMAP" id="MF_00127">
    <property type="entry name" value="His_tRNA_synth"/>
    <property type="match status" value="1"/>
</dbReference>
<dbReference type="Gene3D" id="3.40.50.800">
    <property type="entry name" value="Anticodon-binding domain"/>
    <property type="match status" value="1"/>
</dbReference>
<dbReference type="SUPFAM" id="SSF55681">
    <property type="entry name" value="Class II aaRS and biotin synthetases"/>
    <property type="match status" value="1"/>
</dbReference>
<keyword evidence="2 5" id="KW-0547">Nucleotide-binding</keyword>
<dbReference type="Pfam" id="PF03129">
    <property type="entry name" value="HGTP_anticodon"/>
    <property type="match status" value="1"/>
</dbReference>
<keyword evidence="5" id="KW-0963">Cytoplasm</keyword>
<comment type="subunit">
    <text evidence="5">Homodimer.</text>
</comment>
<comment type="subcellular location">
    <subcellularLocation>
        <location evidence="5">Cytoplasm</location>
    </subcellularLocation>
</comment>
<comment type="similarity">
    <text evidence="1 5">Belongs to the class-II aminoacyl-tRNA synthetase family.</text>
</comment>
<feature type="domain" description="Aminoacyl-transfer RNA synthetases class-II family profile" evidence="7">
    <location>
        <begin position="114"/>
        <end position="436"/>
    </location>
</feature>
<feature type="region of interest" description="Disordered" evidence="6">
    <location>
        <begin position="1"/>
        <end position="108"/>
    </location>
</feature>
<evidence type="ECO:0000256" key="4">
    <source>
        <dbReference type="ARBA" id="ARBA00047639"/>
    </source>
</evidence>
<evidence type="ECO:0000256" key="1">
    <source>
        <dbReference type="ARBA" id="ARBA00008226"/>
    </source>
</evidence>
<dbReference type="InterPro" id="IPR015807">
    <property type="entry name" value="His-tRNA-ligase"/>
</dbReference>
<dbReference type="GO" id="GO:0004821">
    <property type="term" value="F:histidine-tRNA ligase activity"/>
    <property type="evidence" value="ECO:0007669"/>
    <property type="project" value="UniProtKB-UniRule"/>
</dbReference>
<sequence>MPSKKTSSAKKSARGGSALGGKKSVLKKIKNAVAKKKPAKKVVAKKKATKATPVAKKKSVATSPAKGKKPVAKKKPVVQKSAPVKTIAPAKQVHQHSGEKKPKKEKIKQIQPLRGMRDLHPKDAKFWRSVYRAAEQMAEAYNFQYMEVPVLEDAKLFTRSIGKGTDVVDKEMYVFGDKDGNDIGLRPEFTAGFARAYITHGMQSDPQPIKVWTSGSLFRHDRPQAGRYREFRQFDCETMGTRDAAVDAELITVAYNFLKDLGLETTVRINSIGSPEDRANYVIELTAYLRSKRSYLSELSKKRIAKNPLRILDSKDPQDREVIEEAPQIIDWLSEDSKKFFMRVLEYLDHLNIPYILDATLVRGLDYYTDTVFELFRSDTEEGNQSALGGGGRYDRLIEQLGGPQTPAAGFAIGLDRVVLALKDIRNNPKALRHAPKKSPVYFAQLGDQARQHALRLIEDLRQENIITYHNLGKSSLKSQLEQAHEIGVTHTLILGQKEVQDGTIIIRDMESGIQEIIDQGKIVREVMKLLK</sequence>
<dbReference type="AlphaFoldDB" id="A0A2M8F8P0"/>
<keyword evidence="3 5" id="KW-0030">Aminoacyl-tRNA synthetase</keyword>
<dbReference type="InterPro" id="IPR004516">
    <property type="entry name" value="HisRS/HisZ"/>
</dbReference>
<evidence type="ECO:0000256" key="3">
    <source>
        <dbReference type="ARBA" id="ARBA00023146"/>
    </source>
</evidence>
<dbReference type="InterPro" id="IPR006195">
    <property type="entry name" value="aa-tRNA-synth_II"/>
</dbReference>
<dbReference type="EC" id="6.1.1.21" evidence="5"/>
<feature type="compositionally biased region" description="Low complexity" evidence="6">
    <location>
        <begin position="14"/>
        <end position="23"/>
    </location>
</feature>
<dbReference type="PANTHER" id="PTHR43707">
    <property type="entry name" value="HISTIDYL-TRNA SYNTHETASE"/>
    <property type="match status" value="1"/>
</dbReference>
<evidence type="ECO:0000259" key="7">
    <source>
        <dbReference type="PROSITE" id="PS50862"/>
    </source>
</evidence>
<dbReference type="GO" id="GO:0005524">
    <property type="term" value="F:ATP binding"/>
    <property type="evidence" value="ECO:0007669"/>
    <property type="project" value="UniProtKB-UniRule"/>
</dbReference>
<dbReference type="PROSITE" id="PS50862">
    <property type="entry name" value="AA_TRNA_LIGASE_II"/>
    <property type="match status" value="1"/>
</dbReference>
<keyword evidence="5" id="KW-0648">Protein biosynthesis</keyword>
<feature type="compositionally biased region" description="Basic residues" evidence="6">
    <location>
        <begin position="66"/>
        <end position="77"/>
    </location>
</feature>